<protein>
    <submittedName>
        <fullName evidence="4">Homoserine dehydrogenase</fullName>
    </submittedName>
</protein>
<dbReference type="SUPFAM" id="SSF51735">
    <property type="entry name" value="NAD(P)-binding Rossmann-fold domains"/>
    <property type="match status" value="1"/>
</dbReference>
<gene>
    <name evidence="4" type="ORF">EBV32_04460</name>
</gene>
<reference evidence="4" key="1">
    <citation type="submission" date="2018-10" db="EMBL/GenBank/DDBJ databases">
        <title>Iterative Subtractive Binning of Freshwater Chronoseries Metagenomes Recovers Nearly Complete Genomes from over Four Hundred Novel Species.</title>
        <authorList>
            <person name="Rodriguez-R L.M."/>
            <person name="Tsementzi D."/>
            <person name="Luo C."/>
            <person name="Konstantinidis K.T."/>
        </authorList>
    </citation>
    <scope>NUCLEOTIDE SEQUENCE</scope>
    <source>
        <strain evidence="4">WB7_6_001</strain>
    </source>
</reference>
<dbReference type="InterPro" id="IPR036291">
    <property type="entry name" value="NAD(P)-bd_dom_sf"/>
</dbReference>
<feature type="domain" description="Oxidoreductase DRL-like catalytic" evidence="3">
    <location>
        <begin position="140"/>
        <end position="323"/>
    </location>
</feature>
<organism evidence="4 5">
    <name type="scientific">Candidatus Fonsibacter lacus</name>
    <dbReference type="NCBI Taxonomy" id="2576439"/>
    <lineage>
        <taxon>Bacteria</taxon>
        <taxon>Pseudomonadati</taxon>
        <taxon>Pseudomonadota</taxon>
        <taxon>Alphaproteobacteria</taxon>
        <taxon>Candidatus Pelagibacterales</taxon>
        <taxon>Candidatus Pelagibacterales incertae sedis</taxon>
        <taxon>Candidatus Fonsibacter</taxon>
    </lineage>
</organism>
<dbReference type="Pfam" id="PF21135">
    <property type="entry name" value="DRL_cat"/>
    <property type="match status" value="1"/>
</dbReference>
<feature type="domain" description="Gfo/Idh/MocA-like oxidoreductase N-terminal" evidence="1">
    <location>
        <begin position="15"/>
        <end position="111"/>
    </location>
</feature>
<dbReference type="AlphaFoldDB" id="A0A964XQT6"/>
<dbReference type="PANTHER" id="PTHR37850">
    <property type="entry name" value="STRU PROTEIN"/>
    <property type="match status" value="1"/>
</dbReference>
<proteinExistence type="predicted"/>
<dbReference type="Pfam" id="PF08666">
    <property type="entry name" value="SAF"/>
    <property type="match status" value="1"/>
</dbReference>
<evidence type="ECO:0000259" key="1">
    <source>
        <dbReference type="Pfam" id="PF01408"/>
    </source>
</evidence>
<dbReference type="GO" id="GO:0000166">
    <property type="term" value="F:nucleotide binding"/>
    <property type="evidence" value="ECO:0007669"/>
    <property type="project" value="InterPro"/>
</dbReference>
<dbReference type="Pfam" id="PF01408">
    <property type="entry name" value="GFO_IDH_MocA"/>
    <property type="match status" value="1"/>
</dbReference>
<name>A0A964XQT6_9PROT</name>
<dbReference type="Gene3D" id="3.40.50.720">
    <property type="entry name" value="NAD(P)-binding Rossmann-like Domain"/>
    <property type="match status" value="1"/>
</dbReference>
<dbReference type="InterPro" id="IPR048423">
    <property type="entry name" value="DRL_cat"/>
</dbReference>
<dbReference type="CDD" id="cd11616">
    <property type="entry name" value="SAF_DH_OX_like"/>
    <property type="match status" value="1"/>
</dbReference>
<sequence length="432" mass="47937">MYLYSKLQSLNKDISICFIGCGKFISMFLSQYNQLQKIKIAAIVDINIDKAKSNCKNSGLSQKTIDQIQFTNSLEEALKKDIDIFIEATGDPIIGTEHAVKVINNKKNIIMVNVEADVLCGKYLSDLAKKNNVIYSMAYGDQPALIMEQIEWAKLNGFLVIGAGKGTKYHPSFEYSTPDTVWKNYGMTDEQANKAGMNPKMFNSFTTGDKSSIEMAAVANASGLQCPKNGLTYPPVGVYDIANKLIPKSAGGVLDFEGQVEVISSIDENKNNIPNDLRWGVYIVIKAQNEYSKNCFKEYGMITDKSGNYSAIWRPYHYIGLELAQSMYVIAIDKRATGQTNYFNADVVSVAKKDIKIGDVLDGEGGFAARGRLFTAERSIKENLLPLGLSGGAVAKKNIKKDDLIYMNDVEIKWNKEVLKAREYQKNLITNG</sequence>
<dbReference type="InterPro" id="IPR000683">
    <property type="entry name" value="Gfo/Idh/MocA-like_OxRdtase_N"/>
</dbReference>
<evidence type="ECO:0000259" key="3">
    <source>
        <dbReference type="Pfam" id="PF21135"/>
    </source>
</evidence>
<dbReference type="Proteomes" id="UP000713222">
    <property type="component" value="Unassembled WGS sequence"/>
</dbReference>
<accession>A0A964XQT6</accession>
<dbReference type="EMBL" id="RGET01000089">
    <property type="protein sequence ID" value="NBN88324.1"/>
    <property type="molecule type" value="Genomic_DNA"/>
</dbReference>
<dbReference type="PANTHER" id="PTHR37850:SF3">
    <property type="entry name" value="BLR7815 PROTEIN"/>
    <property type="match status" value="1"/>
</dbReference>
<comment type="caution">
    <text evidence="4">The sequence shown here is derived from an EMBL/GenBank/DDBJ whole genome shotgun (WGS) entry which is preliminary data.</text>
</comment>
<evidence type="ECO:0000313" key="4">
    <source>
        <dbReference type="EMBL" id="NBN88324.1"/>
    </source>
</evidence>
<evidence type="ECO:0000259" key="2">
    <source>
        <dbReference type="Pfam" id="PF08666"/>
    </source>
</evidence>
<feature type="domain" description="SAF" evidence="2">
    <location>
        <begin position="348"/>
        <end position="411"/>
    </location>
</feature>
<dbReference type="InterPro" id="IPR013974">
    <property type="entry name" value="SAF"/>
</dbReference>
<evidence type="ECO:0000313" key="5">
    <source>
        <dbReference type="Proteomes" id="UP000713222"/>
    </source>
</evidence>